<dbReference type="InterPro" id="IPR002594">
    <property type="entry name" value="GH12"/>
</dbReference>
<dbReference type="GO" id="GO:0008810">
    <property type="term" value="F:cellulase activity"/>
    <property type="evidence" value="ECO:0007669"/>
    <property type="project" value="InterPro"/>
</dbReference>
<keyword evidence="2 4" id="KW-0378">Hydrolase</keyword>
<keyword evidence="3" id="KW-0732">Signal</keyword>
<accession>A0A0C3G8H7</accession>
<dbReference type="STRING" id="913774.A0A0C3G8H7"/>
<dbReference type="AlphaFoldDB" id="A0A0C3G8H7"/>
<keyword evidence="2" id="KW-0119">Carbohydrate metabolism</keyword>
<dbReference type="InParanoid" id="A0A0C3G8H7"/>
<evidence type="ECO:0000313" key="5">
    <source>
        <dbReference type="Proteomes" id="UP000054321"/>
    </source>
</evidence>
<dbReference type="InterPro" id="IPR013319">
    <property type="entry name" value="GH11/12"/>
</dbReference>
<proteinExistence type="inferred from homology"/>
<keyword evidence="2" id="KW-0624">Polysaccharide degradation</keyword>
<keyword evidence="5" id="KW-1185">Reference proteome</keyword>
<evidence type="ECO:0000256" key="1">
    <source>
        <dbReference type="ARBA" id="ARBA00005519"/>
    </source>
</evidence>
<protein>
    <submittedName>
        <fullName evidence="4">Glycoside hydrolase family 12 protein</fullName>
    </submittedName>
</protein>
<dbReference type="Gene3D" id="2.60.120.180">
    <property type="match status" value="1"/>
</dbReference>
<reference evidence="4 5" key="1">
    <citation type="submission" date="2014-04" db="EMBL/GenBank/DDBJ databases">
        <authorList>
            <consortium name="DOE Joint Genome Institute"/>
            <person name="Kuo A."/>
            <person name="Martino E."/>
            <person name="Perotto S."/>
            <person name="Kohler A."/>
            <person name="Nagy L.G."/>
            <person name="Floudas D."/>
            <person name="Copeland A."/>
            <person name="Barry K.W."/>
            <person name="Cichocki N."/>
            <person name="Veneault-Fourrey C."/>
            <person name="LaButti K."/>
            <person name="Lindquist E.A."/>
            <person name="Lipzen A."/>
            <person name="Lundell T."/>
            <person name="Morin E."/>
            <person name="Murat C."/>
            <person name="Sun H."/>
            <person name="Tunlid A."/>
            <person name="Henrissat B."/>
            <person name="Grigoriev I.V."/>
            <person name="Hibbett D.S."/>
            <person name="Martin F."/>
            <person name="Nordberg H.P."/>
            <person name="Cantor M.N."/>
            <person name="Hua S.X."/>
        </authorList>
    </citation>
    <scope>NUCLEOTIDE SEQUENCE [LARGE SCALE GENOMIC DNA]</scope>
    <source>
        <strain evidence="4 5">Zn</strain>
    </source>
</reference>
<evidence type="ECO:0000256" key="2">
    <source>
        <dbReference type="RuleBase" id="RU361163"/>
    </source>
</evidence>
<dbReference type="EMBL" id="KN832925">
    <property type="protein sequence ID" value="KIM92525.1"/>
    <property type="molecule type" value="Genomic_DNA"/>
</dbReference>
<dbReference type="Proteomes" id="UP000054321">
    <property type="component" value="Unassembled WGS sequence"/>
</dbReference>
<organism evidence="4 5">
    <name type="scientific">Oidiodendron maius (strain Zn)</name>
    <dbReference type="NCBI Taxonomy" id="913774"/>
    <lineage>
        <taxon>Eukaryota</taxon>
        <taxon>Fungi</taxon>
        <taxon>Dikarya</taxon>
        <taxon>Ascomycota</taxon>
        <taxon>Pezizomycotina</taxon>
        <taxon>Leotiomycetes</taxon>
        <taxon>Leotiomycetes incertae sedis</taxon>
        <taxon>Myxotrichaceae</taxon>
        <taxon>Oidiodendron</taxon>
    </lineage>
</organism>
<gene>
    <name evidence="4" type="ORF">OIDMADRAFT_139517</name>
</gene>
<keyword evidence="2" id="KW-0326">Glycosidase</keyword>
<feature type="chain" id="PRO_5002164680" evidence="3">
    <location>
        <begin position="23"/>
        <end position="245"/>
    </location>
</feature>
<comment type="similarity">
    <text evidence="1 2">Belongs to the glycosyl hydrolase 12 (cellulase H) family.</text>
</comment>
<evidence type="ECO:0000256" key="3">
    <source>
        <dbReference type="SAM" id="SignalP"/>
    </source>
</evidence>
<reference evidence="5" key="2">
    <citation type="submission" date="2015-01" db="EMBL/GenBank/DDBJ databases">
        <title>Evolutionary Origins and Diversification of the Mycorrhizal Mutualists.</title>
        <authorList>
            <consortium name="DOE Joint Genome Institute"/>
            <consortium name="Mycorrhizal Genomics Consortium"/>
            <person name="Kohler A."/>
            <person name="Kuo A."/>
            <person name="Nagy L.G."/>
            <person name="Floudas D."/>
            <person name="Copeland A."/>
            <person name="Barry K.W."/>
            <person name="Cichocki N."/>
            <person name="Veneault-Fourrey C."/>
            <person name="LaButti K."/>
            <person name="Lindquist E.A."/>
            <person name="Lipzen A."/>
            <person name="Lundell T."/>
            <person name="Morin E."/>
            <person name="Murat C."/>
            <person name="Riley R."/>
            <person name="Ohm R."/>
            <person name="Sun H."/>
            <person name="Tunlid A."/>
            <person name="Henrissat B."/>
            <person name="Grigoriev I.V."/>
            <person name="Hibbett D.S."/>
            <person name="Martin F."/>
        </authorList>
    </citation>
    <scope>NUCLEOTIDE SEQUENCE [LARGE SCALE GENOMIC DNA]</scope>
    <source>
        <strain evidence="5">Zn</strain>
    </source>
</reference>
<dbReference type="HOGENOM" id="CLU_051064_0_1_1"/>
<dbReference type="Pfam" id="PF01670">
    <property type="entry name" value="Glyco_hydro_12"/>
    <property type="match status" value="1"/>
</dbReference>
<feature type="signal peptide" evidence="3">
    <location>
        <begin position="1"/>
        <end position="22"/>
    </location>
</feature>
<dbReference type="SUPFAM" id="SSF49899">
    <property type="entry name" value="Concanavalin A-like lectins/glucanases"/>
    <property type="match status" value="1"/>
</dbReference>
<dbReference type="OrthoDB" id="89349at2759"/>
<sequence>MHSTLFSPTCVVFLAFTLVVVATPINTICDPFGSVNAADFNLDNNLWGESSASSGSQCTYLDYDSGDSISWQTSWTWEGDGSGVKSYANAGLNMGATPLSSITSMQSSWSWSYTGTSIVADVSYDAFISSVDSTSAAHDYEVMIWLAALGGAEPIGHGNPIASPSIDGVAWNLYKGTNTWTVFSFVASSEQTEFSGNILNFFTYLIDNEGLPSDYYLQTIQAGTEAFTGSNAWFTVSPYKLSMDT</sequence>
<evidence type="ECO:0000313" key="4">
    <source>
        <dbReference type="EMBL" id="KIM92525.1"/>
    </source>
</evidence>
<dbReference type="GO" id="GO:0000272">
    <property type="term" value="P:polysaccharide catabolic process"/>
    <property type="evidence" value="ECO:0007669"/>
    <property type="project" value="UniProtKB-KW"/>
</dbReference>
<dbReference type="PANTHER" id="PTHR34002">
    <property type="entry name" value="BLR1656 PROTEIN"/>
    <property type="match status" value="1"/>
</dbReference>
<dbReference type="InterPro" id="IPR013320">
    <property type="entry name" value="ConA-like_dom_sf"/>
</dbReference>
<name>A0A0C3G8H7_OIDMZ</name>
<dbReference type="PANTHER" id="PTHR34002:SF9">
    <property type="entry name" value="XYLOGLUCAN-SPECIFIC ENDO-BETA-1,4-GLUCANASE A"/>
    <property type="match status" value="1"/>
</dbReference>